<dbReference type="Proteomes" id="UP000187203">
    <property type="component" value="Unassembled WGS sequence"/>
</dbReference>
<dbReference type="GO" id="GO:0004523">
    <property type="term" value="F:RNA-DNA hybrid ribonuclease activity"/>
    <property type="evidence" value="ECO:0007669"/>
    <property type="project" value="InterPro"/>
</dbReference>
<gene>
    <name evidence="2" type="ORF">COLO4_24328</name>
</gene>
<sequence>MGIREDFITFSVSKWCDSHNLIVESDSENAVVWAINSSKVPWNLRNFSFHLDTLKRSVTLWSFTKIPREQSDVVDSLARAGVSRANGFTACLR</sequence>
<dbReference type="InterPro" id="IPR002156">
    <property type="entry name" value="RNaseH_domain"/>
</dbReference>
<evidence type="ECO:0000259" key="1">
    <source>
        <dbReference type="Pfam" id="PF13456"/>
    </source>
</evidence>
<dbReference type="GO" id="GO:0003676">
    <property type="term" value="F:nucleic acid binding"/>
    <property type="evidence" value="ECO:0007669"/>
    <property type="project" value="InterPro"/>
</dbReference>
<organism evidence="2 3">
    <name type="scientific">Corchorus olitorius</name>
    <dbReference type="NCBI Taxonomy" id="93759"/>
    <lineage>
        <taxon>Eukaryota</taxon>
        <taxon>Viridiplantae</taxon>
        <taxon>Streptophyta</taxon>
        <taxon>Embryophyta</taxon>
        <taxon>Tracheophyta</taxon>
        <taxon>Spermatophyta</taxon>
        <taxon>Magnoliopsida</taxon>
        <taxon>eudicotyledons</taxon>
        <taxon>Gunneridae</taxon>
        <taxon>Pentapetalae</taxon>
        <taxon>rosids</taxon>
        <taxon>malvids</taxon>
        <taxon>Malvales</taxon>
        <taxon>Malvaceae</taxon>
        <taxon>Grewioideae</taxon>
        <taxon>Apeibeae</taxon>
        <taxon>Corchorus</taxon>
    </lineage>
</organism>
<feature type="domain" description="RNase H type-1" evidence="1">
    <location>
        <begin position="19"/>
        <end position="80"/>
    </location>
</feature>
<evidence type="ECO:0000313" key="2">
    <source>
        <dbReference type="EMBL" id="OMO79748.1"/>
    </source>
</evidence>
<comment type="caution">
    <text evidence="2">The sequence shown here is derived from an EMBL/GenBank/DDBJ whole genome shotgun (WGS) entry which is preliminary data.</text>
</comment>
<dbReference type="Gene3D" id="3.30.420.10">
    <property type="entry name" value="Ribonuclease H-like superfamily/Ribonuclease H"/>
    <property type="match status" value="1"/>
</dbReference>
<dbReference type="OrthoDB" id="1000885at2759"/>
<name>A0A1R3IB07_9ROSI</name>
<reference evidence="3" key="1">
    <citation type="submission" date="2013-09" db="EMBL/GenBank/DDBJ databases">
        <title>Corchorus olitorius genome sequencing.</title>
        <authorList>
            <person name="Alam M."/>
            <person name="Haque M.S."/>
            <person name="Islam M.S."/>
            <person name="Emdad E.M."/>
            <person name="Islam M.M."/>
            <person name="Ahmed B."/>
            <person name="Halim A."/>
            <person name="Hossen Q.M.M."/>
            <person name="Hossain M.Z."/>
            <person name="Ahmed R."/>
            <person name="Khan M.M."/>
            <person name="Islam R."/>
            <person name="Rashid M.M."/>
            <person name="Khan S.A."/>
            <person name="Rahman M.S."/>
            <person name="Alam M."/>
            <person name="Yahiya A.S."/>
            <person name="Khan M.S."/>
            <person name="Azam M.S."/>
            <person name="Haque T."/>
            <person name="Lashkar M.Z.H."/>
            <person name="Akhand A.I."/>
            <person name="Morshed G."/>
            <person name="Roy S."/>
            <person name="Uddin K.S."/>
            <person name="Rabeya T."/>
            <person name="Hossain A.S."/>
            <person name="Chowdhury A."/>
            <person name="Snigdha A.R."/>
            <person name="Mortoza M.S."/>
            <person name="Matin S.A."/>
            <person name="Hoque S.M.E."/>
            <person name="Islam M.K."/>
            <person name="Roy D.K."/>
            <person name="Haider R."/>
            <person name="Moosa M.M."/>
            <person name="Elias S.M."/>
            <person name="Hasan A.M."/>
            <person name="Jahan S."/>
            <person name="Shafiuddin M."/>
            <person name="Mahmood N."/>
            <person name="Shommy N.S."/>
        </authorList>
    </citation>
    <scope>NUCLEOTIDE SEQUENCE [LARGE SCALE GENOMIC DNA]</scope>
    <source>
        <strain evidence="3">cv. O-4</strain>
    </source>
</reference>
<keyword evidence="3" id="KW-1185">Reference proteome</keyword>
<dbReference type="AlphaFoldDB" id="A0A1R3IB07"/>
<proteinExistence type="predicted"/>
<accession>A0A1R3IB07</accession>
<dbReference type="EMBL" id="AWUE01018504">
    <property type="protein sequence ID" value="OMO79748.1"/>
    <property type="molecule type" value="Genomic_DNA"/>
</dbReference>
<evidence type="ECO:0000313" key="3">
    <source>
        <dbReference type="Proteomes" id="UP000187203"/>
    </source>
</evidence>
<protein>
    <recommendedName>
        <fullName evidence="1">RNase H type-1 domain-containing protein</fullName>
    </recommendedName>
</protein>
<dbReference type="InterPro" id="IPR036397">
    <property type="entry name" value="RNaseH_sf"/>
</dbReference>
<dbReference type="Pfam" id="PF13456">
    <property type="entry name" value="RVT_3"/>
    <property type="match status" value="1"/>
</dbReference>